<evidence type="ECO:0000313" key="1">
    <source>
        <dbReference type="EMBL" id="CAK9260326.1"/>
    </source>
</evidence>
<sequence length="95" mass="11167">MEPENAAGYVLLSNIYIAASNMHLCESVEWQRKEKGAKKWPGCTWIEVNNEVHRFVVEDHNQPQMIEIYAELQRLSGLMHDTRYMSCMEFFLDDV</sequence>
<organism evidence="1 2">
    <name type="scientific">Sphagnum jensenii</name>
    <dbReference type="NCBI Taxonomy" id="128206"/>
    <lineage>
        <taxon>Eukaryota</taxon>
        <taxon>Viridiplantae</taxon>
        <taxon>Streptophyta</taxon>
        <taxon>Embryophyta</taxon>
        <taxon>Bryophyta</taxon>
        <taxon>Sphagnophytina</taxon>
        <taxon>Sphagnopsida</taxon>
        <taxon>Sphagnales</taxon>
        <taxon>Sphagnaceae</taxon>
        <taxon>Sphagnum</taxon>
    </lineage>
</organism>
<dbReference type="PANTHER" id="PTHR47926:SF347">
    <property type="entry name" value="PENTATRICOPEPTIDE REPEAT-CONTAINING PROTEIN"/>
    <property type="match status" value="1"/>
</dbReference>
<dbReference type="Proteomes" id="UP001497444">
    <property type="component" value="Chromosome 13"/>
</dbReference>
<accession>A0ABP0W2A8</accession>
<dbReference type="EMBL" id="OZ020108">
    <property type="protein sequence ID" value="CAK9260326.1"/>
    <property type="molecule type" value="Genomic_DNA"/>
</dbReference>
<gene>
    <name evidence="1" type="ORF">CSSPJE1EN1_LOCUS5804</name>
</gene>
<protein>
    <submittedName>
        <fullName evidence="1">Uncharacterized protein</fullName>
    </submittedName>
</protein>
<evidence type="ECO:0000313" key="2">
    <source>
        <dbReference type="Proteomes" id="UP001497444"/>
    </source>
</evidence>
<dbReference type="InterPro" id="IPR046848">
    <property type="entry name" value="E_motif"/>
</dbReference>
<proteinExistence type="predicted"/>
<dbReference type="Pfam" id="PF20431">
    <property type="entry name" value="E_motif"/>
    <property type="match status" value="1"/>
</dbReference>
<reference evidence="1" key="1">
    <citation type="submission" date="2024-02" db="EMBL/GenBank/DDBJ databases">
        <authorList>
            <consortium name="ELIXIR-Norway"/>
            <consortium name="Elixir Norway"/>
        </authorList>
    </citation>
    <scope>NUCLEOTIDE SEQUENCE</scope>
</reference>
<dbReference type="PANTHER" id="PTHR47926">
    <property type="entry name" value="PENTATRICOPEPTIDE REPEAT-CONTAINING PROTEIN"/>
    <property type="match status" value="1"/>
</dbReference>
<name>A0ABP0W2A8_9BRYO</name>
<dbReference type="InterPro" id="IPR046960">
    <property type="entry name" value="PPR_At4g14850-like_plant"/>
</dbReference>
<keyword evidence="2" id="KW-1185">Reference proteome</keyword>